<evidence type="ECO:0000256" key="2">
    <source>
        <dbReference type="SAM" id="MobiDB-lite"/>
    </source>
</evidence>
<name>A0A6I6CY23_9GAMM</name>
<dbReference type="InterPro" id="IPR036779">
    <property type="entry name" value="LysM_dom_sf"/>
</dbReference>
<dbReference type="GO" id="GO:0032153">
    <property type="term" value="C:cell division site"/>
    <property type="evidence" value="ECO:0007669"/>
    <property type="project" value="TreeGrafter"/>
</dbReference>
<dbReference type="Pfam" id="PF01551">
    <property type="entry name" value="Peptidase_M23"/>
    <property type="match status" value="1"/>
</dbReference>
<accession>A0A6I6CY23</accession>
<dbReference type="Gene3D" id="3.10.350.10">
    <property type="entry name" value="LysM domain"/>
    <property type="match status" value="1"/>
</dbReference>
<dbReference type="InterPro" id="IPR050570">
    <property type="entry name" value="Cell_wall_metabolism_enzyme"/>
</dbReference>
<feature type="compositionally biased region" description="Low complexity" evidence="2">
    <location>
        <begin position="92"/>
        <end position="108"/>
    </location>
</feature>
<dbReference type="InterPro" id="IPR018392">
    <property type="entry name" value="LysM"/>
</dbReference>
<evidence type="ECO:0000313" key="4">
    <source>
        <dbReference type="EMBL" id="QGT79099.1"/>
    </source>
</evidence>
<dbReference type="Pfam" id="PF01476">
    <property type="entry name" value="LysM"/>
    <property type="match status" value="1"/>
</dbReference>
<dbReference type="KEGG" id="ghl:GM160_09490"/>
<feature type="domain" description="LysM" evidence="3">
    <location>
        <begin position="45"/>
        <end position="89"/>
    </location>
</feature>
<dbReference type="PANTHER" id="PTHR21666:SF263">
    <property type="entry name" value="MUREIN HYDROLASE ACTIVATOR NLPD"/>
    <property type="match status" value="1"/>
</dbReference>
<dbReference type="GO" id="GO:0004222">
    <property type="term" value="F:metalloendopeptidase activity"/>
    <property type="evidence" value="ECO:0007669"/>
    <property type="project" value="TreeGrafter"/>
</dbReference>
<organism evidence="4 5">
    <name type="scientific">Guyparkeria halophila</name>
    <dbReference type="NCBI Taxonomy" id="47960"/>
    <lineage>
        <taxon>Bacteria</taxon>
        <taxon>Pseudomonadati</taxon>
        <taxon>Pseudomonadota</taxon>
        <taxon>Gammaproteobacteria</taxon>
        <taxon>Chromatiales</taxon>
        <taxon>Thioalkalibacteraceae</taxon>
        <taxon>Guyparkeria</taxon>
    </lineage>
</organism>
<dbReference type="EMBL" id="CP046415">
    <property type="protein sequence ID" value="QGT79099.1"/>
    <property type="molecule type" value="Genomic_DNA"/>
</dbReference>
<evidence type="ECO:0000259" key="3">
    <source>
        <dbReference type="PROSITE" id="PS51782"/>
    </source>
</evidence>
<dbReference type="CDD" id="cd12797">
    <property type="entry name" value="M23_peptidase"/>
    <property type="match status" value="1"/>
</dbReference>
<dbReference type="PROSITE" id="PS51257">
    <property type="entry name" value="PROKAR_LIPOPROTEIN"/>
    <property type="match status" value="1"/>
</dbReference>
<proteinExistence type="inferred from homology"/>
<dbReference type="AlphaFoldDB" id="A0A6I6CY23"/>
<feature type="region of interest" description="Disordered" evidence="2">
    <location>
        <begin position="92"/>
        <end position="129"/>
    </location>
</feature>
<dbReference type="RefSeq" id="WP_156574801.1">
    <property type="nucleotide sequence ID" value="NZ_CP046415.1"/>
</dbReference>
<gene>
    <name evidence="4" type="ORF">GM160_09490</name>
</gene>
<dbReference type="InterPro" id="IPR016047">
    <property type="entry name" value="M23ase_b-sheet_dom"/>
</dbReference>
<dbReference type="SMART" id="SM00257">
    <property type="entry name" value="LysM"/>
    <property type="match status" value="1"/>
</dbReference>
<reference evidence="4 5" key="1">
    <citation type="submission" date="2019-11" db="EMBL/GenBank/DDBJ databases">
        <authorList>
            <person name="Zhang J."/>
            <person name="Sun C."/>
        </authorList>
    </citation>
    <scope>NUCLEOTIDE SEQUENCE [LARGE SCALE GENOMIC DNA]</scope>
    <source>
        <strain evidence="5">sp2</strain>
    </source>
</reference>
<keyword evidence="5" id="KW-1185">Reference proteome</keyword>
<protein>
    <submittedName>
        <fullName evidence="4">Peptidoglycan DD-metalloendopeptidase family protein</fullName>
    </submittedName>
</protein>
<dbReference type="InterPro" id="IPR011055">
    <property type="entry name" value="Dup_hybrid_motif"/>
</dbReference>
<evidence type="ECO:0000313" key="5">
    <source>
        <dbReference type="Proteomes" id="UP000427716"/>
    </source>
</evidence>
<feature type="compositionally biased region" description="Low complexity" evidence="2">
    <location>
        <begin position="115"/>
        <end position="129"/>
    </location>
</feature>
<dbReference type="PROSITE" id="PS51782">
    <property type="entry name" value="LYSM"/>
    <property type="match status" value="1"/>
</dbReference>
<comment type="similarity">
    <text evidence="1">Belongs to the E.coli NlpD/Haemophilus LppB family.</text>
</comment>
<evidence type="ECO:0000256" key="1">
    <source>
        <dbReference type="ARBA" id="ARBA00038420"/>
    </source>
</evidence>
<dbReference type="CDD" id="cd00118">
    <property type="entry name" value="LysM"/>
    <property type="match status" value="1"/>
</dbReference>
<dbReference type="PANTHER" id="PTHR21666">
    <property type="entry name" value="PEPTIDASE-RELATED"/>
    <property type="match status" value="1"/>
</dbReference>
<dbReference type="Gene3D" id="2.70.70.10">
    <property type="entry name" value="Glucose Permease (Domain IIA)"/>
    <property type="match status" value="1"/>
</dbReference>
<sequence>MRIAGPVLASSRLRRLAAVGLLAGLFLLQGCATPTDYRSWERGQPVYYVKGGDTLYSIAVANDLDWQRLARWNGISNPRHLKIGQRLRLSPPGGAAVSAGGGSAPAASRTPVKTASSAPKPGSSAPAASPVNWKWPLEGRVLHRFPEGAPAQKGVILAASIDTPVRAAAGGRVVYSGDGLPGYGNLVIVKHNAEWLSAYAYNKSLAVSEGEEVRRGQTIARVGARDHRKPERGGHLLFQIRRQGKPVDPERYLP</sequence>
<dbReference type="SUPFAM" id="SSF51261">
    <property type="entry name" value="Duplicated hybrid motif"/>
    <property type="match status" value="1"/>
</dbReference>
<dbReference type="GO" id="GO:0009279">
    <property type="term" value="C:cell outer membrane"/>
    <property type="evidence" value="ECO:0007669"/>
    <property type="project" value="TreeGrafter"/>
</dbReference>
<dbReference type="Proteomes" id="UP000427716">
    <property type="component" value="Chromosome"/>
</dbReference>